<feature type="compositionally biased region" description="Low complexity" evidence="8">
    <location>
        <begin position="1"/>
        <end position="11"/>
    </location>
</feature>
<organism evidence="10 11">
    <name type="scientific">Zygosaccharomyces mellis</name>
    <dbReference type="NCBI Taxonomy" id="42258"/>
    <lineage>
        <taxon>Eukaryota</taxon>
        <taxon>Fungi</taxon>
        <taxon>Dikarya</taxon>
        <taxon>Ascomycota</taxon>
        <taxon>Saccharomycotina</taxon>
        <taxon>Saccharomycetes</taxon>
        <taxon>Saccharomycetales</taxon>
        <taxon>Saccharomycetaceae</taxon>
        <taxon>Zygosaccharomyces</taxon>
    </lineage>
</organism>
<name>A0A4C2E5E4_9SACH</name>
<evidence type="ECO:0000256" key="3">
    <source>
        <dbReference type="ARBA" id="ARBA00007096"/>
    </source>
</evidence>
<evidence type="ECO:0000256" key="8">
    <source>
        <dbReference type="SAM" id="MobiDB-lite"/>
    </source>
</evidence>
<keyword evidence="11" id="KW-1185">Reference proteome</keyword>
<evidence type="ECO:0000256" key="5">
    <source>
        <dbReference type="ARBA" id="ARBA00018400"/>
    </source>
</evidence>
<evidence type="ECO:0000256" key="2">
    <source>
        <dbReference type="ARBA" id="ARBA00004496"/>
    </source>
</evidence>
<comment type="caution">
    <text evidence="10">The sequence shown here is derived from an EMBL/GenBank/DDBJ whole genome shotgun (WGS) entry which is preliminary data.</text>
</comment>
<dbReference type="InterPro" id="IPR038881">
    <property type="entry name" value="Yae1-like"/>
</dbReference>
<dbReference type="Pfam" id="PF09811">
    <property type="entry name" value="Yae1_N"/>
    <property type="match status" value="1"/>
</dbReference>
<dbReference type="InterPro" id="IPR019191">
    <property type="entry name" value="Essential_protein_Yae1_N"/>
</dbReference>
<dbReference type="GO" id="GO:0005737">
    <property type="term" value="C:cytoplasm"/>
    <property type="evidence" value="ECO:0007669"/>
    <property type="project" value="UniProtKB-SubCell"/>
</dbReference>
<dbReference type="OrthoDB" id="20086at2759"/>
<reference evidence="10 11" key="1">
    <citation type="submission" date="2019-01" db="EMBL/GenBank/DDBJ databases">
        <title>Draft Genome Sequencing of Zygosaccharomyces mellis Ca-7.</title>
        <authorList>
            <person name="Shiwa Y."/>
            <person name="Kanesaki Y."/>
            <person name="Ishige T."/>
            <person name="Mura K."/>
            <person name="Hori T."/>
            <person name="Tamura T."/>
        </authorList>
    </citation>
    <scope>NUCLEOTIDE SEQUENCE [LARGE SCALE GENOMIC DNA]</scope>
    <source>
        <strain evidence="10 11">Ca-7</strain>
    </source>
</reference>
<accession>A0A4C2E5E4</accession>
<feature type="domain" description="Essential protein Yae1 N-terminal" evidence="9">
    <location>
        <begin position="37"/>
        <end position="75"/>
    </location>
</feature>
<evidence type="ECO:0000313" key="11">
    <source>
        <dbReference type="Proteomes" id="UP000301737"/>
    </source>
</evidence>
<feature type="region of interest" description="Disordered" evidence="8">
    <location>
        <begin position="1"/>
        <end position="26"/>
    </location>
</feature>
<keyword evidence="7" id="KW-0539">Nucleus</keyword>
<comment type="subcellular location">
    <subcellularLocation>
        <location evidence="2">Cytoplasm</location>
    </subcellularLocation>
    <subcellularLocation>
        <location evidence="1">Nucleus</location>
    </subcellularLocation>
</comment>
<proteinExistence type="inferred from homology"/>
<keyword evidence="6" id="KW-0963">Cytoplasm</keyword>
<evidence type="ECO:0000256" key="1">
    <source>
        <dbReference type="ARBA" id="ARBA00004123"/>
    </source>
</evidence>
<comment type="similarity">
    <text evidence="3">Belongs to the YAE1 family.</text>
</comment>
<dbReference type="Proteomes" id="UP000301737">
    <property type="component" value="Unassembled WGS sequence"/>
</dbReference>
<dbReference type="PANTHER" id="PTHR18829:SF0">
    <property type="entry name" value="PROTEIN YAE1 HOMOLOG"/>
    <property type="match status" value="1"/>
</dbReference>
<evidence type="ECO:0000256" key="6">
    <source>
        <dbReference type="ARBA" id="ARBA00022490"/>
    </source>
</evidence>
<sequence length="148" mass="16655">MSNPLDDVWGSDSEDDDTAVQESADFKKLRENHSKRGYVDGISESKEAKLQEGFDTAFPLGSQIGMEVGRLIGILQFLNFVHGKHDEALHGDFQLAQRELRIDKVLTKSMFDANLNLIGEHRVIAKWKHIVKVHCDKYAASIRSTVDS</sequence>
<evidence type="ECO:0000256" key="7">
    <source>
        <dbReference type="ARBA" id="ARBA00023242"/>
    </source>
</evidence>
<protein>
    <recommendedName>
        <fullName evidence="5">Protein YAE1</fullName>
    </recommendedName>
    <alternativeName>
        <fullName evidence="4">Protein yae1</fullName>
    </alternativeName>
</protein>
<evidence type="ECO:0000256" key="4">
    <source>
        <dbReference type="ARBA" id="ARBA00017286"/>
    </source>
</evidence>
<evidence type="ECO:0000313" key="10">
    <source>
        <dbReference type="EMBL" id="GCE99390.1"/>
    </source>
</evidence>
<evidence type="ECO:0000259" key="9">
    <source>
        <dbReference type="Pfam" id="PF09811"/>
    </source>
</evidence>
<gene>
    <name evidence="10" type="primary">YAE1</name>
    <name evidence="10" type="ORF">ZYGM_000601</name>
</gene>
<dbReference type="AlphaFoldDB" id="A0A4C2E5E4"/>
<dbReference type="GO" id="GO:0005634">
    <property type="term" value="C:nucleus"/>
    <property type="evidence" value="ECO:0007669"/>
    <property type="project" value="UniProtKB-SubCell"/>
</dbReference>
<dbReference type="PANTHER" id="PTHR18829">
    <property type="entry name" value="PROTEIN YAE1 HOMOLOG"/>
    <property type="match status" value="1"/>
</dbReference>
<dbReference type="EMBL" id="BIMX01000010">
    <property type="protein sequence ID" value="GCE99390.1"/>
    <property type="molecule type" value="Genomic_DNA"/>
</dbReference>